<dbReference type="EMBL" id="MK878903">
    <property type="protein sequence ID" value="QDF16936.1"/>
    <property type="molecule type" value="Genomic_DNA"/>
</dbReference>
<accession>A0A4Y6EE16</accession>
<sequence length="79" mass="9347">MAESFRCAILHTPYKLVTPNTWATLEDAVRAMNEIDRANIFTTIERKNPKTGRYEEVPDHEYIGLKIRLLDERIRTTRR</sequence>
<name>A0A4Y6EE16_9CAUD</name>
<gene>
    <name evidence="1" type="primary">77</name>
    <name evidence="1" type="ORF">SEA_TEAL_77</name>
</gene>
<evidence type="ECO:0000313" key="2">
    <source>
        <dbReference type="Proteomes" id="UP000317126"/>
    </source>
</evidence>
<protein>
    <submittedName>
        <fullName evidence="1">Uncharacterized protein</fullName>
    </submittedName>
</protein>
<dbReference type="Proteomes" id="UP000317126">
    <property type="component" value="Segment"/>
</dbReference>
<organism evidence="1 2">
    <name type="scientific">Gordonia phage Teal</name>
    <dbReference type="NCBI Taxonomy" id="2583042"/>
    <lineage>
        <taxon>Viruses</taxon>
        <taxon>Duplodnaviria</taxon>
        <taxon>Heunggongvirae</taxon>
        <taxon>Uroviricota</taxon>
        <taxon>Caudoviricetes</taxon>
        <taxon>Woesvirus</taxon>
        <taxon>Woesvirus woes</taxon>
    </lineage>
</organism>
<proteinExistence type="predicted"/>
<reference evidence="1 2" key="1">
    <citation type="submission" date="2019-05" db="EMBL/GenBank/DDBJ databases">
        <authorList>
            <person name="Chen O."/>
            <person name="Gallagher B."/>
            <person name="Orman F."/>
            <person name="Rao A."/>
            <person name="Reslink M."/>
            <person name="Singh J."/>
            <person name="Kukkillaya M."/>
            <person name="Garlena R.A."/>
            <person name="Russell D.A."/>
            <person name="Jacobs-Sera D."/>
            <person name="Hatfull G.F."/>
        </authorList>
    </citation>
    <scope>NUCLEOTIDE SEQUENCE [LARGE SCALE GENOMIC DNA]</scope>
</reference>
<evidence type="ECO:0000313" key="1">
    <source>
        <dbReference type="EMBL" id="QDF16936.1"/>
    </source>
</evidence>